<reference evidence="2 3" key="1">
    <citation type="submission" date="2021-06" db="EMBL/GenBank/DDBJ databases">
        <title>Caerostris extrusa draft genome.</title>
        <authorList>
            <person name="Kono N."/>
            <person name="Arakawa K."/>
        </authorList>
    </citation>
    <scope>NUCLEOTIDE SEQUENCE [LARGE SCALE GENOMIC DNA]</scope>
</reference>
<dbReference type="AlphaFoldDB" id="A0AAV4TYP7"/>
<evidence type="ECO:0000313" key="2">
    <source>
        <dbReference type="EMBL" id="GIY50454.1"/>
    </source>
</evidence>
<protein>
    <recommendedName>
        <fullName evidence="1">SAP domain-containing protein</fullName>
    </recommendedName>
</protein>
<evidence type="ECO:0000259" key="1">
    <source>
        <dbReference type="Pfam" id="PF02037"/>
    </source>
</evidence>
<comment type="caution">
    <text evidence="2">The sequence shown here is derived from an EMBL/GenBank/DDBJ whole genome shotgun (WGS) entry which is preliminary data.</text>
</comment>
<evidence type="ECO:0000313" key="3">
    <source>
        <dbReference type="Proteomes" id="UP001054945"/>
    </source>
</evidence>
<dbReference type="Pfam" id="PF02037">
    <property type="entry name" value="SAP"/>
    <property type="match status" value="1"/>
</dbReference>
<keyword evidence="3" id="KW-1185">Reference proteome</keyword>
<name>A0AAV4TYP7_CAEEX</name>
<dbReference type="Proteomes" id="UP001054945">
    <property type="component" value="Unassembled WGS sequence"/>
</dbReference>
<accession>A0AAV4TYP7</accession>
<sequence>MDIASVRSKMNVSVAKPSKSKQKFITRDYKGMSKDDLRQELRKRGIKISGKKVDLPKSEYLPTSRFPTFEKHS</sequence>
<gene>
    <name evidence="2" type="ORF">CEXT_122861</name>
</gene>
<dbReference type="SUPFAM" id="SSF68906">
    <property type="entry name" value="SAP domain"/>
    <property type="match status" value="1"/>
</dbReference>
<proteinExistence type="predicted"/>
<dbReference type="InterPro" id="IPR036361">
    <property type="entry name" value="SAP_dom_sf"/>
</dbReference>
<dbReference type="EMBL" id="BPLR01011979">
    <property type="protein sequence ID" value="GIY50454.1"/>
    <property type="molecule type" value="Genomic_DNA"/>
</dbReference>
<dbReference type="Gene3D" id="1.10.720.30">
    <property type="entry name" value="SAP domain"/>
    <property type="match status" value="1"/>
</dbReference>
<feature type="domain" description="SAP" evidence="1">
    <location>
        <begin position="28"/>
        <end position="55"/>
    </location>
</feature>
<organism evidence="2 3">
    <name type="scientific">Caerostris extrusa</name>
    <name type="common">Bark spider</name>
    <name type="synonym">Caerostris bankana</name>
    <dbReference type="NCBI Taxonomy" id="172846"/>
    <lineage>
        <taxon>Eukaryota</taxon>
        <taxon>Metazoa</taxon>
        <taxon>Ecdysozoa</taxon>
        <taxon>Arthropoda</taxon>
        <taxon>Chelicerata</taxon>
        <taxon>Arachnida</taxon>
        <taxon>Araneae</taxon>
        <taxon>Araneomorphae</taxon>
        <taxon>Entelegynae</taxon>
        <taxon>Araneoidea</taxon>
        <taxon>Araneidae</taxon>
        <taxon>Caerostris</taxon>
    </lineage>
</organism>
<dbReference type="InterPro" id="IPR003034">
    <property type="entry name" value="SAP_dom"/>
</dbReference>